<dbReference type="Proteomes" id="UP000274504">
    <property type="component" value="Unassembled WGS sequence"/>
</dbReference>
<dbReference type="InterPro" id="IPR050235">
    <property type="entry name" value="CK1_Ser-Thr_kinase"/>
</dbReference>
<evidence type="ECO:0000313" key="4">
    <source>
        <dbReference type="EMBL" id="VDL61168.1"/>
    </source>
</evidence>
<feature type="region of interest" description="Disordered" evidence="2">
    <location>
        <begin position="481"/>
        <end position="534"/>
    </location>
</feature>
<dbReference type="InterPro" id="IPR011009">
    <property type="entry name" value="Kinase-like_dom_sf"/>
</dbReference>
<dbReference type="Pfam" id="PF00069">
    <property type="entry name" value="Pkinase"/>
    <property type="match status" value="1"/>
</dbReference>
<protein>
    <recommendedName>
        <fullName evidence="1">non-specific serine/threonine protein kinase</fullName>
        <ecNumber evidence="1">2.7.11.1</ecNumber>
    </recommendedName>
</protein>
<reference evidence="6" key="1">
    <citation type="submission" date="2017-02" db="UniProtKB">
        <authorList>
            <consortium name="WormBaseParasite"/>
        </authorList>
    </citation>
    <scope>IDENTIFICATION</scope>
</reference>
<feature type="domain" description="Protein kinase" evidence="3">
    <location>
        <begin position="93"/>
        <end position="447"/>
    </location>
</feature>
<dbReference type="WBParaSite" id="HDID_0000885201-mRNA-1">
    <property type="protein sequence ID" value="HDID_0000885201-mRNA-1"/>
    <property type="gene ID" value="HDID_0000885201"/>
</dbReference>
<dbReference type="OrthoDB" id="5979581at2759"/>
<dbReference type="SUPFAM" id="SSF56112">
    <property type="entry name" value="Protein kinase-like (PK-like)"/>
    <property type="match status" value="1"/>
</dbReference>
<evidence type="ECO:0000313" key="5">
    <source>
        <dbReference type="Proteomes" id="UP000274504"/>
    </source>
</evidence>
<dbReference type="InterPro" id="IPR008271">
    <property type="entry name" value="Ser/Thr_kinase_AS"/>
</dbReference>
<dbReference type="PROSITE" id="PS00108">
    <property type="entry name" value="PROTEIN_KINASE_ST"/>
    <property type="match status" value="1"/>
</dbReference>
<feature type="compositionally biased region" description="Polar residues" evidence="2">
    <location>
        <begin position="481"/>
        <end position="493"/>
    </location>
</feature>
<evidence type="ECO:0000313" key="6">
    <source>
        <dbReference type="WBParaSite" id="HDID_0000885201-mRNA-1"/>
    </source>
</evidence>
<evidence type="ECO:0000256" key="1">
    <source>
        <dbReference type="ARBA" id="ARBA00012513"/>
    </source>
</evidence>
<sequence length="922" mass="103617">MEVRAQQGTTNPMRIAERGMVDHLNRLNIGAPEKGQNSGGSHKYENIANNRKVNHEVQAQNRRVNVNPSTPKVCEEDDKKDLMKPGDIVKSRWKILQKIGGGGFGEIYQAIDTQLEQEKLNRAISNGSELCTSCAAKAGTRHINGVNMTQDDGSNRIQHCSGCGRQFFSTTKAGLQRHSSEDALESVDSGNSSGYSERGSVVDNNIVAVKAESNTQSKQMLHMEVAVMRKLKGKRNFCELLACGKTHRINYIVMTLQGKNLSELRKKAVNKSFGRSTSLRIICKCLDALQELHNIGYLHRDIKPSNFCLRREDPTEICLLDFGLVRPYTKPGTTNQIRPPRPTAGFRGTVRYASLNAHNYRELGRHDDLWSMYYMLVEFLSGQLPWHRRSEKDVVKKIKSETRPIDLGISAGLPQSVAATWVYHLNSLNYFATPNYRELRHVIEMWLSESGIEWSEPYDWQKQTMTRAESATTVTPIFKRNQPSGRQFVQNTKRPPHHESAGCLKRLDKRGFGSSADLKRTESEGGGTGEHGRSTAALCEDAVTNKNAATENIMQDDGNENFEDASEKLDPKDKIMGSHIDLAAIAGEKRRPNESADKQFLAMPKVLVRPTIEATTEFQTQSPFTSQHYGNPSTQLFSPRSPFSVPPHRRINHHDNDLVLLKPENRPLVPPSYPTTLPPIPCRSQPENVQRRNDRLPPPIRCCEGPSEVLLMKSDTPATANNLQLESILLPTPKPRNRYAENEEIQVQVGEEDDHAGWLCRDDMRGVYKPSVLISPYVQRCSMQTQSNHGLSSPYDTQNKLPFTRCSSAEHFETSPIAVGVQKKNETGGLQQYQSMTALHYISPEFPRAIVTSNTWGQRSLSDLSRVLSFSSGNIQQGVIKRPTYQGFDVKSNLTWQAMRFGPWPYVNEMDQLAKEGGVFNF</sequence>
<feature type="region of interest" description="Disordered" evidence="2">
    <location>
        <begin position="672"/>
        <end position="700"/>
    </location>
</feature>
<dbReference type="InterPro" id="IPR000719">
    <property type="entry name" value="Prot_kinase_dom"/>
</dbReference>
<feature type="compositionally biased region" description="Pro residues" evidence="2">
    <location>
        <begin position="672"/>
        <end position="681"/>
    </location>
</feature>
<dbReference type="GO" id="GO:0005524">
    <property type="term" value="F:ATP binding"/>
    <property type="evidence" value="ECO:0007669"/>
    <property type="project" value="InterPro"/>
</dbReference>
<dbReference type="AlphaFoldDB" id="A0A0R3STU0"/>
<dbReference type="Gene3D" id="3.30.200.20">
    <property type="entry name" value="Phosphorylase Kinase, domain 1"/>
    <property type="match status" value="1"/>
</dbReference>
<accession>A0A0R3STU0</accession>
<dbReference type="STRING" id="6216.A0A0R3STU0"/>
<evidence type="ECO:0000256" key="2">
    <source>
        <dbReference type="SAM" id="MobiDB-lite"/>
    </source>
</evidence>
<proteinExistence type="predicted"/>
<feature type="compositionally biased region" description="Basic and acidic residues" evidence="2">
    <location>
        <begin position="497"/>
        <end position="523"/>
    </location>
</feature>
<gene>
    <name evidence="4" type="ORF">HDID_LOCUS8850</name>
</gene>
<dbReference type="Gene3D" id="1.10.510.10">
    <property type="entry name" value="Transferase(Phosphotransferase) domain 1"/>
    <property type="match status" value="1"/>
</dbReference>
<name>A0A0R3STU0_HYMDI</name>
<organism evidence="6">
    <name type="scientific">Hymenolepis diminuta</name>
    <name type="common">Rat tapeworm</name>
    <dbReference type="NCBI Taxonomy" id="6216"/>
    <lineage>
        <taxon>Eukaryota</taxon>
        <taxon>Metazoa</taxon>
        <taxon>Spiralia</taxon>
        <taxon>Lophotrochozoa</taxon>
        <taxon>Platyhelminthes</taxon>
        <taxon>Cestoda</taxon>
        <taxon>Eucestoda</taxon>
        <taxon>Cyclophyllidea</taxon>
        <taxon>Hymenolepididae</taxon>
        <taxon>Hymenolepis</taxon>
    </lineage>
</organism>
<dbReference type="EMBL" id="UYSG01011155">
    <property type="protein sequence ID" value="VDL61168.1"/>
    <property type="molecule type" value="Genomic_DNA"/>
</dbReference>
<dbReference type="EC" id="2.7.11.1" evidence="1"/>
<evidence type="ECO:0000259" key="3">
    <source>
        <dbReference type="PROSITE" id="PS50011"/>
    </source>
</evidence>
<dbReference type="GO" id="GO:0004674">
    <property type="term" value="F:protein serine/threonine kinase activity"/>
    <property type="evidence" value="ECO:0007669"/>
    <property type="project" value="UniProtKB-EC"/>
</dbReference>
<reference evidence="4 5" key="2">
    <citation type="submission" date="2018-11" db="EMBL/GenBank/DDBJ databases">
        <authorList>
            <consortium name="Pathogen Informatics"/>
        </authorList>
    </citation>
    <scope>NUCLEOTIDE SEQUENCE [LARGE SCALE GENOMIC DNA]</scope>
</reference>
<dbReference type="SMART" id="SM00220">
    <property type="entry name" value="S_TKc"/>
    <property type="match status" value="1"/>
</dbReference>
<dbReference type="PANTHER" id="PTHR11909">
    <property type="entry name" value="CASEIN KINASE-RELATED"/>
    <property type="match status" value="1"/>
</dbReference>
<dbReference type="PROSITE" id="PS50011">
    <property type="entry name" value="PROTEIN_KINASE_DOM"/>
    <property type="match status" value="1"/>
</dbReference>